<keyword evidence="1" id="KW-1133">Transmembrane helix</keyword>
<dbReference type="EMBL" id="JACHLA010000025">
    <property type="protein sequence ID" value="MBB6364672.1"/>
    <property type="molecule type" value="Genomic_DNA"/>
</dbReference>
<feature type="transmembrane region" description="Helical" evidence="1">
    <location>
        <begin position="12"/>
        <end position="36"/>
    </location>
</feature>
<feature type="transmembrane region" description="Helical" evidence="1">
    <location>
        <begin position="381"/>
        <end position="399"/>
    </location>
</feature>
<dbReference type="Proteomes" id="UP000548425">
    <property type="component" value="Unassembled WGS sequence"/>
</dbReference>
<feature type="transmembrane region" description="Helical" evidence="1">
    <location>
        <begin position="338"/>
        <end position="360"/>
    </location>
</feature>
<dbReference type="Pfam" id="PF03929">
    <property type="entry name" value="PepSY_TM"/>
    <property type="match status" value="1"/>
</dbReference>
<feature type="transmembrane region" description="Helical" evidence="1">
    <location>
        <begin position="189"/>
        <end position="210"/>
    </location>
</feature>
<evidence type="ECO:0000313" key="3">
    <source>
        <dbReference type="Proteomes" id="UP000548425"/>
    </source>
</evidence>
<evidence type="ECO:0000256" key="1">
    <source>
        <dbReference type="SAM" id="Phobius"/>
    </source>
</evidence>
<accession>A0AAW3VIP6</accession>
<dbReference type="PANTHER" id="PTHR34219:SF4">
    <property type="entry name" value="PEPSY DOMAIN-CONTAINING PROTEIN"/>
    <property type="match status" value="1"/>
</dbReference>
<dbReference type="AlphaFoldDB" id="A0AAW3VIP6"/>
<feature type="transmembrane region" description="Helical" evidence="1">
    <location>
        <begin position="443"/>
        <end position="461"/>
    </location>
</feature>
<comment type="caution">
    <text evidence="2">The sequence shown here is derived from an EMBL/GenBank/DDBJ whole genome shotgun (WGS) entry which is preliminary data.</text>
</comment>
<dbReference type="PANTHER" id="PTHR34219">
    <property type="entry name" value="IRON-REGULATED INNER MEMBRANE PROTEIN-RELATED"/>
    <property type="match status" value="1"/>
</dbReference>
<sequence>MHKSVRQSMAWLHSWLGLSFGWLLFAIFLTGAVTYYRHEISIWMQPEFASIQVNQETALKSAYSYLQQHAPDAQNWYIGVANQDSPVNKVYWQKADGGYEVKTLDASTGKELNLSATQGGDFFYNFHFQLYGMPYTIGRLIVTIAAFIMLLTLISGIITHKKILTDFFTLRAFKGQRSYLDFHNVSSVIALPFFLTMTFTGLAIFFYIVLPSGMKKLYPDNPFQYFEEIRTINTSATPSVPVKTQMLPIQHFITTAQQHWGYAEFDNITVKQPNTQLAQITLTQLQDHSITRNQAQLILNAATGKLLESTRNESAIATLNAGMYGLHMARFAEPALRLGLFFSGILGCTMIASGLLLWSLKRQMQKKSARFHLGHYLVNRLNITMILGLPIAMLAYLYANRFISIPVGAPNYEIYSFFSIWLGSFILACLTPQQYLWKIQLKILIGTAFMLPLINIYYLIFHDYIDSFTTYWPFLRIDLMLWNLALLALLLHQKITPIQQKAVNKIHAKLKITQQESST</sequence>
<feature type="transmembrane region" description="Helical" evidence="1">
    <location>
        <begin position="473"/>
        <end position="491"/>
    </location>
</feature>
<gene>
    <name evidence="2" type="ORF">HNP34_002828</name>
</gene>
<dbReference type="InterPro" id="IPR005625">
    <property type="entry name" value="PepSY-ass_TM"/>
</dbReference>
<feature type="transmembrane region" description="Helical" evidence="1">
    <location>
        <begin position="414"/>
        <end position="431"/>
    </location>
</feature>
<protein>
    <submittedName>
        <fullName evidence="2">Iron-regulated membrane protein</fullName>
    </submittedName>
</protein>
<evidence type="ECO:0000313" key="2">
    <source>
        <dbReference type="EMBL" id="MBB6364672.1"/>
    </source>
</evidence>
<organism evidence="2 3">
    <name type="scientific">Acinetobacter lwoffii</name>
    <dbReference type="NCBI Taxonomy" id="28090"/>
    <lineage>
        <taxon>Bacteria</taxon>
        <taxon>Pseudomonadati</taxon>
        <taxon>Pseudomonadota</taxon>
        <taxon>Gammaproteobacteria</taxon>
        <taxon>Moraxellales</taxon>
        <taxon>Moraxellaceae</taxon>
        <taxon>Acinetobacter</taxon>
    </lineage>
</organism>
<keyword evidence="1" id="KW-0472">Membrane</keyword>
<proteinExistence type="predicted"/>
<feature type="transmembrane region" description="Helical" evidence="1">
    <location>
        <begin position="137"/>
        <end position="158"/>
    </location>
</feature>
<name>A0AAW3VIP6_ACILW</name>
<reference evidence="2 3" key="1">
    <citation type="submission" date="2020-08" db="EMBL/GenBank/DDBJ databases">
        <title>Functional genomics of gut bacteria from endangered species of beetles.</title>
        <authorList>
            <person name="Carlos-Shanley C."/>
        </authorList>
    </citation>
    <scope>NUCLEOTIDE SEQUENCE [LARGE SCALE GENOMIC DNA]</scope>
    <source>
        <strain evidence="2 3">S00127</strain>
    </source>
</reference>
<dbReference type="RefSeq" id="WP_184413692.1">
    <property type="nucleotide sequence ID" value="NZ_JACHLA010000025.1"/>
</dbReference>
<keyword evidence="1" id="KW-0812">Transmembrane</keyword>